<proteinExistence type="inferred from homology"/>
<comment type="subcellular location">
    <subcellularLocation>
        <location evidence="1 4">Bacterial flagellum basal body</location>
    </subcellularLocation>
</comment>
<gene>
    <name evidence="8" type="primary">flgG_3</name>
    <name evidence="8" type="ORF">V22_34000</name>
</gene>
<evidence type="ECO:0000256" key="3">
    <source>
        <dbReference type="ARBA" id="ARBA00023143"/>
    </source>
</evidence>
<dbReference type="InterPro" id="IPR010930">
    <property type="entry name" value="Flg_bb/hook_C_dom"/>
</dbReference>
<dbReference type="Pfam" id="PF22692">
    <property type="entry name" value="LlgE_F_G_D1"/>
    <property type="match status" value="1"/>
</dbReference>
<evidence type="ECO:0000259" key="7">
    <source>
        <dbReference type="Pfam" id="PF22692"/>
    </source>
</evidence>
<evidence type="ECO:0000256" key="2">
    <source>
        <dbReference type="ARBA" id="ARBA00009677"/>
    </source>
</evidence>
<accession>A0A517TCN7</accession>
<dbReference type="PANTHER" id="PTHR30435:SF19">
    <property type="entry name" value="FLAGELLAR BASAL-BODY ROD PROTEIN FLGG"/>
    <property type="match status" value="1"/>
</dbReference>
<evidence type="ECO:0000259" key="6">
    <source>
        <dbReference type="Pfam" id="PF06429"/>
    </source>
</evidence>
<dbReference type="SUPFAM" id="SSF117143">
    <property type="entry name" value="Flagellar hook protein flgE"/>
    <property type="match status" value="1"/>
</dbReference>
<dbReference type="Proteomes" id="UP000319976">
    <property type="component" value="Chromosome"/>
</dbReference>
<name>A0A517TCN7_9PLAN</name>
<sequence>MLYGLYQSAQGAQARSVQLDVVANNLANAGTTAFKRQLAVFQVHEPFDELNGIPSDLANGLNDQPGGITIGSTLTDFAQGNFDPTGGPLDLALAGPGFFEVVDGEETFLTRDGSFSVDPQGKLITADRGLTVRGHDGNPIFIPPDTTDVIVGKDGAVTANFDDGVSSTIGRLSLVMPENMAAVERIGENMYAAPSVVAVGSETSVRQGYLEGSGTNPVTETMQMIEASRAFESNVNMIRFQEESLANLLSSMRP</sequence>
<dbReference type="InterPro" id="IPR020013">
    <property type="entry name" value="Flagellar_FlgE/F/G"/>
</dbReference>
<organism evidence="8 9">
    <name type="scientific">Calycomorphotria hydatis</name>
    <dbReference type="NCBI Taxonomy" id="2528027"/>
    <lineage>
        <taxon>Bacteria</taxon>
        <taxon>Pseudomonadati</taxon>
        <taxon>Planctomycetota</taxon>
        <taxon>Planctomycetia</taxon>
        <taxon>Planctomycetales</taxon>
        <taxon>Planctomycetaceae</taxon>
        <taxon>Calycomorphotria</taxon>
    </lineage>
</organism>
<dbReference type="Pfam" id="PF06429">
    <property type="entry name" value="Flg_bbr_C"/>
    <property type="match status" value="1"/>
</dbReference>
<evidence type="ECO:0000259" key="5">
    <source>
        <dbReference type="Pfam" id="PF00460"/>
    </source>
</evidence>
<dbReference type="RefSeq" id="WP_145264985.1">
    <property type="nucleotide sequence ID" value="NZ_CP036316.1"/>
</dbReference>
<dbReference type="OrthoDB" id="9804559at2"/>
<dbReference type="GO" id="GO:0071978">
    <property type="term" value="P:bacterial-type flagellum-dependent swarming motility"/>
    <property type="evidence" value="ECO:0007669"/>
    <property type="project" value="TreeGrafter"/>
</dbReference>
<feature type="domain" description="Flagellar hook protein FlgE/F/G-like D1" evidence="7">
    <location>
        <begin position="92"/>
        <end position="159"/>
    </location>
</feature>
<dbReference type="Pfam" id="PF00460">
    <property type="entry name" value="Flg_bb_rod"/>
    <property type="match status" value="1"/>
</dbReference>
<feature type="domain" description="Flagellar basal body rod protein N-terminal" evidence="5">
    <location>
        <begin position="5"/>
        <end position="35"/>
    </location>
</feature>
<evidence type="ECO:0000313" key="8">
    <source>
        <dbReference type="EMBL" id="QDT66136.1"/>
    </source>
</evidence>
<evidence type="ECO:0000313" key="9">
    <source>
        <dbReference type="Proteomes" id="UP000319976"/>
    </source>
</evidence>
<feature type="domain" description="Flagellar basal-body/hook protein C-terminal" evidence="6">
    <location>
        <begin position="206"/>
        <end position="249"/>
    </location>
</feature>
<comment type="similarity">
    <text evidence="2 4">Belongs to the flagella basal body rod proteins family.</text>
</comment>
<dbReference type="GO" id="GO:0009425">
    <property type="term" value="C:bacterial-type flagellum basal body"/>
    <property type="evidence" value="ECO:0007669"/>
    <property type="project" value="UniProtKB-SubCell"/>
</dbReference>
<keyword evidence="8" id="KW-0282">Flagellum</keyword>
<dbReference type="KEGG" id="chya:V22_34000"/>
<dbReference type="InterPro" id="IPR001444">
    <property type="entry name" value="Flag_bb_rod_N"/>
</dbReference>
<evidence type="ECO:0000256" key="4">
    <source>
        <dbReference type="RuleBase" id="RU362116"/>
    </source>
</evidence>
<keyword evidence="8" id="KW-0969">Cilium</keyword>
<keyword evidence="9" id="KW-1185">Reference proteome</keyword>
<dbReference type="PANTHER" id="PTHR30435">
    <property type="entry name" value="FLAGELLAR PROTEIN"/>
    <property type="match status" value="1"/>
</dbReference>
<protein>
    <submittedName>
        <fullName evidence="8">Flagellar basal-body rod protein FlgG</fullName>
    </submittedName>
</protein>
<dbReference type="EMBL" id="CP036316">
    <property type="protein sequence ID" value="QDT66136.1"/>
    <property type="molecule type" value="Genomic_DNA"/>
</dbReference>
<dbReference type="AlphaFoldDB" id="A0A517TCN7"/>
<keyword evidence="3 4" id="KW-0975">Bacterial flagellum</keyword>
<evidence type="ECO:0000256" key="1">
    <source>
        <dbReference type="ARBA" id="ARBA00004117"/>
    </source>
</evidence>
<reference evidence="8 9" key="1">
    <citation type="submission" date="2019-02" db="EMBL/GenBank/DDBJ databases">
        <title>Deep-cultivation of Planctomycetes and their phenomic and genomic characterization uncovers novel biology.</title>
        <authorList>
            <person name="Wiegand S."/>
            <person name="Jogler M."/>
            <person name="Boedeker C."/>
            <person name="Pinto D."/>
            <person name="Vollmers J."/>
            <person name="Rivas-Marin E."/>
            <person name="Kohn T."/>
            <person name="Peeters S.H."/>
            <person name="Heuer A."/>
            <person name="Rast P."/>
            <person name="Oberbeckmann S."/>
            <person name="Bunk B."/>
            <person name="Jeske O."/>
            <person name="Meyerdierks A."/>
            <person name="Storesund J.E."/>
            <person name="Kallscheuer N."/>
            <person name="Luecker S."/>
            <person name="Lage O.M."/>
            <person name="Pohl T."/>
            <person name="Merkel B.J."/>
            <person name="Hornburger P."/>
            <person name="Mueller R.-W."/>
            <person name="Bruemmer F."/>
            <person name="Labrenz M."/>
            <person name="Spormann A.M."/>
            <person name="Op den Camp H."/>
            <person name="Overmann J."/>
            <person name="Amann R."/>
            <person name="Jetten M.S.M."/>
            <person name="Mascher T."/>
            <person name="Medema M.H."/>
            <person name="Devos D.P."/>
            <person name="Kaster A.-K."/>
            <person name="Ovreas L."/>
            <person name="Rohde M."/>
            <person name="Galperin M.Y."/>
            <person name="Jogler C."/>
        </authorList>
    </citation>
    <scope>NUCLEOTIDE SEQUENCE [LARGE SCALE GENOMIC DNA]</scope>
    <source>
        <strain evidence="8 9">V22</strain>
    </source>
</reference>
<dbReference type="NCBIfam" id="TIGR03506">
    <property type="entry name" value="FlgEFG_subfam"/>
    <property type="match status" value="1"/>
</dbReference>
<dbReference type="InterPro" id="IPR037925">
    <property type="entry name" value="FlgE/F/G-like"/>
</dbReference>
<dbReference type="InterPro" id="IPR053967">
    <property type="entry name" value="LlgE_F_G-like_D1"/>
</dbReference>
<keyword evidence="8" id="KW-0966">Cell projection</keyword>